<accession>A0A4S3B4R5</accession>
<dbReference type="EMBL" id="SDGV01000004">
    <property type="protein sequence ID" value="THB62124.1"/>
    <property type="molecule type" value="Genomic_DNA"/>
</dbReference>
<protein>
    <recommendedName>
        <fullName evidence="4">Lipoprotein</fullName>
    </recommendedName>
</protein>
<dbReference type="Proteomes" id="UP000310506">
    <property type="component" value="Unassembled WGS sequence"/>
</dbReference>
<evidence type="ECO:0000313" key="2">
    <source>
        <dbReference type="EMBL" id="THB62124.1"/>
    </source>
</evidence>
<evidence type="ECO:0000313" key="3">
    <source>
        <dbReference type="Proteomes" id="UP000310506"/>
    </source>
</evidence>
<dbReference type="AlphaFoldDB" id="A0A4S3B4R5"/>
<feature type="chain" id="PRO_5039342224" description="Lipoprotein" evidence="1">
    <location>
        <begin position="21"/>
        <end position="317"/>
    </location>
</feature>
<organism evidence="2 3">
    <name type="scientific">Vagococcus silagei</name>
    <dbReference type="NCBI Taxonomy" id="2508885"/>
    <lineage>
        <taxon>Bacteria</taxon>
        <taxon>Bacillati</taxon>
        <taxon>Bacillota</taxon>
        <taxon>Bacilli</taxon>
        <taxon>Lactobacillales</taxon>
        <taxon>Enterococcaceae</taxon>
        <taxon>Vagococcus</taxon>
    </lineage>
</organism>
<comment type="caution">
    <text evidence="2">The sequence shown here is derived from an EMBL/GenBank/DDBJ whole genome shotgun (WGS) entry which is preliminary data.</text>
</comment>
<keyword evidence="1" id="KW-0732">Signal</keyword>
<dbReference type="RefSeq" id="WP_136136125.1">
    <property type="nucleotide sequence ID" value="NZ_SDGV01000004.1"/>
</dbReference>
<evidence type="ECO:0000256" key="1">
    <source>
        <dbReference type="SAM" id="SignalP"/>
    </source>
</evidence>
<reference evidence="2 3" key="1">
    <citation type="submission" date="2019-01" db="EMBL/GenBank/DDBJ databases">
        <title>Vagococcus silagei sp. nov. isolated from brewer's grain.</title>
        <authorList>
            <person name="Guu J.-R."/>
        </authorList>
    </citation>
    <scope>NUCLEOTIDE SEQUENCE [LARGE SCALE GENOMIC DNA]</scope>
    <source>
        <strain evidence="2 3">2B-2</strain>
    </source>
</reference>
<dbReference type="PROSITE" id="PS51257">
    <property type="entry name" value="PROKAR_LIPOPROTEIN"/>
    <property type="match status" value="1"/>
</dbReference>
<keyword evidence="3" id="KW-1185">Reference proteome</keyword>
<evidence type="ECO:0008006" key="4">
    <source>
        <dbReference type="Google" id="ProtNLM"/>
    </source>
</evidence>
<gene>
    <name evidence="2" type="ORF">ESZ54_02645</name>
</gene>
<sequence>MKIQKQLCCMTALISIFLLTSCRFTITKPNEGTWIITKAPEIEKVQWLHQNQWLMVSSRRPSLHSDVQKAEKRREYVGELIVGSDTILSLTTKSFQPKNKPDKEIQKEFLLKVYPVKDQAVLYDKQINLLDLVKEIDPTFEIKHLGLFSPDMNYLSFGIRENSYDDYYLNINEEKIYPRNKMDKKIIDNIQQINQVPPDYHYWVQTNFEKRDMYGNTTLKTSRGSHYETISFMKKSTHPNSLKIEQDYPEIRKSLDSGNDVTINYSKNRPSAETLAQLATPIGKETWQDVTINKSASIDKERHTINSTADFLKWYQH</sequence>
<feature type="signal peptide" evidence="1">
    <location>
        <begin position="1"/>
        <end position="20"/>
    </location>
</feature>
<proteinExistence type="predicted"/>
<name>A0A4S3B4R5_9ENTE</name>